<dbReference type="EMBL" id="JAEFCI010008901">
    <property type="protein sequence ID" value="KAG5458156.1"/>
    <property type="molecule type" value="Genomic_DNA"/>
</dbReference>
<feature type="region of interest" description="Disordered" evidence="1">
    <location>
        <begin position="22"/>
        <end position="153"/>
    </location>
</feature>
<name>A0A8H7ZRE6_9FUNG</name>
<organism evidence="2 3">
    <name type="scientific">Olpidium bornovanus</name>
    <dbReference type="NCBI Taxonomy" id="278681"/>
    <lineage>
        <taxon>Eukaryota</taxon>
        <taxon>Fungi</taxon>
        <taxon>Fungi incertae sedis</taxon>
        <taxon>Olpidiomycota</taxon>
        <taxon>Olpidiomycotina</taxon>
        <taxon>Olpidiomycetes</taxon>
        <taxon>Olpidiales</taxon>
        <taxon>Olpidiaceae</taxon>
        <taxon>Olpidium</taxon>
    </lineage>
</organism>
<evidence type="ECO:0000313" key="2">
    <source>
        <dbReference type="EMBL" id="KAG5458156.1"/>
    </source>
</evidence>
<dbReference type="Proteomes" id="UP000673691">
    <property type="component" value="Unassembled WGS sequence"/>
</dbReference>
<sequence>MEHTPPPTTRARPPLLCFAPLLSATQVPPPPSQLPPSLSFATATPPAAGGGRGGGGGGEEEGRGDRGDAPTGGSWGLGTLSPARSGGGGTSFRLSSDGLSASCPAPVVPASQEPSGAAAAEAAVGSSESEDGGGDSRDDDSRDDDDDDGDEAGSAELDAILAGLVACAAADPDVALLRNLGSRVRRDAAVEGGGGGQRDVVAARLRVLRDEATLALVRRYPGSVSREACGKLLRSRCDDGEHAAFVLGMLRRVGETL</sequence>
<feature type="compositionally biased region" description="Gly residues" evidence="1">
    <location>
        <begin position="48"/>
        <end position="57"/>
    </location>
</feature>
<proteinExistence type="predicted"/>
<accession>A0A8H7ZRE6</accession>
<evidence type="ECO:0000313" key="3">
    <source>
        <dbReference type="Proteomes" id="UP000673691"/>
    </source>
</evidence>
<reference evidence="2 3" key="1">
    <citation type="journal article" name="Sci. Rep.">
        <title>Genome-scale phylogenetic analyses confirm Olpidium as the closest living zoosporic fungus to the non-flagellated, terrestrial fungi.</title>
        <authorList>
            <person name="Chang Y."/>
            <person name="Rochon D."/>
            <person name="Sekimoto S."/>
            <person name="Wang Y."/>
            <person name="Chovatia M."/>
            <person name="Sandor L."/>
            <person name="Salamov A."/>
            <person name="Grigoriev I.V."/>
            <person name="Stajich J.E."/>
            <person name="Spatafora J.W."/>
        </authorList>
    </citation>
    <scope>NUCLEOTIDE SEQUENCE [LARGE SCALE GENOMIC DNA]</scope>
    <source>
        <strain evidence="2">S191</strain>
    </source>
</reference>
<evidence type="ECO:0000256" key="1">
    <source>
        <dbReference type="SAM" id="MobiDB-lite"/>
    </source>
</evidence>
<gene>
    <name evidence="2" type="ORF">BJ554DRAFT_1675</name>
</gene>
<comment type="caution">
    <text evidence="2">The sequence shown here is derived from an EMBL/GenBank/DDBJ whole genome shotgun (WGS) entry which is preliminary data.</text>
</comment>
<protein>
    <submittedName>
        <fullName evidence="2">Uncharacterized protein</fullName>
    </submittedName>
</protein>
<feature type="compositionally biased region" description="Acidic residues" evidence="1">
    <location>
        <begin position="141"/>
        <end position="153"/>
    </location>
</feature>
<feature type="compositionally biased region" description="Low complexity" evidence="1">
    <location>
        <begin position="115"/>
        <end position="127"/>
    </location>
</feature>
<keyword evidence="3" id="KW-1185">Reference proteome</keyword>
<dbReference type="AlphaFoldDB" id="A0A8H7ZRE6"/>